<feature type="transmembrane region" description="Helical" evidence="8">
    <location>
        <begin position="218"/>
        <end position="237"/>
    </location>
</feature>
<comment type="subcellular location">
    <subcellularLocation>
        <location evidence="1">Membrane</location>
        <topology evidence="1">Multi-pass membrane protein</topology>
    </subcellularLocation>
</comment>
<feature type="transmembrane region" description="Helical" evidence="8">
    <location>
        <begin position="95"/>
        <end position="116"/>
    </location>
</feature>
<reference evidence="10 11" key="1">
    <citation type="journal article" date="2015" name="Nature">
        <title>rRNA introns, odd ribosomes, and small enigmatic genomes across a large radiation of phyla.</title>
        <authorList>
            <person name="Brown C.T."/>
            <person name="Hug L.A."/>
            <person name="Thomas B.C."/>
            <person name="Sharon I."/>
            <person name="Castelle C.J."/>
            <person name="Singh A."/>
            <person name="Wilkins M.J."/>
            <person name="Williams K.H."/>
            <person name="Banfield J.F."/>
        </authorList>
    </citation>
    <scope>NUCLEOTIDE SEQUENCE [LARGE SCALE GENOMIC DNA]</scope>
</reference>
<evidence type="ECO:0000256" key="8">
    <source>
        <dbReference type="SAM" id="Phobius"/>
    </source>
</evidence>
<evidence type="ECO:0000256" key="4">
    <source>
        <dbReference type="ARBA" id="ARBA00022803"/>
    </source>
</evidence>
<dbReference type="InterPro" id="IPR051533">
    <property type="entry name" value="WaaL-like"/>
</dbReference>
<evidence type="ECO:0000256" key="3">
    <source>
        <dbReference type="ARBA" id="ARBA00022737"/>
    </source>
</evidence>
<evidence type="ECO:0000256" key="6">
    <source>
        <dbReference type="ARBA" id="ARBA00023136"/>
    </source>
</evidence>
<dbReference type="EMBL" id="LBTX01000017">
    <property type="protein sequence ID" value="KKQ49221.1"/>
    <property type="molecule type" value="Genomic_DNA"/>
</dbReference>
<dbReference type="Pfam" id="PF07719">
    <property type="entry name" value="TPR_2"/>
    <property type="match status" value="1"/>
</dbReference>
<feature type="transmembrane region" description="Helical" evidence="8">
    <location>
        <begin position="64"/>
        <end position="83"/>
    </location>
</feature>
<sequence length="644" mass="74025">MTSIIQFLYLSLFFFTPLIFTSLTSELFEVPKMYFVYFTTIFIVLFHFLNWIRGETPLFSKNKLSIPLLIFFSSQLISTFFSVDPHTSIFGYYSRLNGGLLSFGSYSLLFLILPLYLTQKFRDKTINIFLISGFLVSTFGILEHFGVDKNMWVQDVQSRVFSTLGQPNWLAAYLCILLPFALDKFLKSKIFSLKSFLFLFLVSNLYLCLLFTKSKSGIIAAIITIVIYFILYFINNFKNKNSLLFTREGRGVSLIIFIFVILSLSINNPIKDYLFPQKISSSIDQNTTLNITPSEDLRKIVWTGSLDLWKRFPLFGTGPETFAYSYYWTRPASHNLTSEWDFLYNKAHNEYLNYLATTGSFGFLSYLFLIITILTITFINPVVFVSFVSILITNFAGFSVVITSLFFFLLPAFALTVLPVKTDQKPKNKLLYLPIVTLFLFAFIKLSSFFTADLAYNQSLNSLNRQQNITAQDFINVALYLRPQEAVYRSQASLIAAKLNQPELALSQSNLAISLSPASTNLWKERAQVFSFLSLVDPKYFNYAIDALEKCTRLAPTDAKTYFLLGKFYEAADKQDLAIKNYQQALFLKSNYDHTLFALGEIYFSQKNYSEAKKYFETTLIYAPTNLDAQNYLDKITSLLPKSR</sequence>
<keyword evidence="2 8" id="KW-0812">Transmembrane</keyword>
<dbReference type="Proteomes" id="UP000034231">
    <property type="component" value="Unassembled WGS sequence"/>
</dbReference>
<feature type="transmembrane region" description="Helical" evidence="8">
    <location>
        <begin position="395"/>
        <end position="418"/>
    </location>
</feature>
<feature type="transmembrane region" description="Helical" evidence="8">
    <location>
        <begin position="34"/>
        <end position="52"/>
    </location>
</feature>
<feature type="transmembrane region" description="Helical" evidence="8">
    <location>
        <begin position="193"/>
        <end position="212"/>
    </location>
</feature>
<accession>A0A0G0L9A4</accession>
<feature type="transmembrane region" description="Helical" evidence="8">
    <location>
        <begin position="7"/>
        <end position="28"/>
    </location>
</feature>
<dbReference type="Pfam" id="PF13181">
    <property type="entry name" value="TPR_8"/>
    <property type="match status" value="1"/>
</dbReference>
<dbReference type="SUPFAM" id="SSF48452">
    <property type="entry name" value="TPR-like"/>
    <property type="match status" value="1"/>
</dbReference>
<evidence type="ECO:0000256" key="1">
    <source>
        <dbReference type="ARBA" id="ARBA00004141"/>
    </source>
</evidence>
<dbReference type="SMART" id="SM00028">
    <property type="entry name" value="TPR"/>
    <property type="match status" value="2"/>
</dbReference>
<dbReference type="Gene3D" id="1.25.40.10">
    <property type="entry name" value="Tetratricopeptide repeat domain"/>
    <property type="match status" value="2"/>
</dbReference>
<dbReference type="InterPro" id="IPR011990">
    <property type="entry name" value="TPR-like_helical_dom_sf"/>
</dbReference>
<dbReference type="GO" id="GO:0016020">
    <property type="term" value="C:membrane"/>
    <property type="evidence" value="ECO:0007669"/>
    <property type="project" value="UniProtKB-SubCell"/>
</dbReference>
<feature type="transmembrane region" description="Helical" evidence="8">
    <location>
        <begin position="430"/>
        <end position="456"/>
    </location>
</feature>
<dbReference type="AlphaFoldDB" id="A0A0G0L9A4"/>
<evidence type="ECO:0000256" key="7">
    <source>
        <dbReference type="PROSITE-ProRule" id="PRU00339"/>
    </source>
</evidence>
<protein>
    <recommendedName>
        <fullName evidence="9">O-antigen ligase-related domain-containing protein</fullName>
    </recommendedName>
</protein>
<feature type="domain" description="O-antigen ligase-related" evidence="9">
    <location>
        <begin position="205"/>
        <end position="367"/>
    </location>
</feature>
<dbReference type="PANTHER" id="PTHR37422:SF13">
    <property type="entry name" value="LIPOPOLYSACCHARIDE BIOSYNTHESIS PROTEIN PA4999-RELATED"/>
    <property type="match status" value="1"/>
</dbReference>
<keyword evidence="4 7" id="KW-0802">TPR repeat</keyword>
<keyword evidence="3" id="KW-0677">Repeat</keyword>
<proteinExistence type="predicted"/>
<dbReference type="InterPro" id="IPR013105">
    <property type="entry name" value="TPR_2"/>
</dbReference>
<evidence type="ECO:0000313" key="11">
    <source>
        <dbReference type="Proteomes" id="UP000034231"/>
    </source>
</evidence>
<dbReference type="PROSITE" id="PS50005">
    <property type="entry name" value="TPR"/>
    <property type="match status" value="2"/>
</dbReference>
<keyword evidence="5 8" id="KW-1133">Transmembrane helix</keyword>
<evidence type="ECO:0000313" key="10">
    <source>
        <dbReference type="EMBL" id="KKQ49221.1"/>
    </source>
</evidence>
<feature type="transmembrane region" description="Helical" evidence="8">
    <location>
        <begin position="249"/>
        <end position="266"/>
    </location>
</feature>
<dbReference type="InterPro" id="IPR007016">
    <property type="entry name" value="O-antigen_ligase-rel_domated"/>
</dbReference>
<feature type="transmembrane region" description="Helical" evidence="8">
    <location>
        <begin position="363"/>
        <end position="388"/>
    </location>
</feature>
<gene>
    <name evidence="10" type="ORF">US68_C0017G0002</name>
</gene>
<dbReference type="Pfam" id="PF04932">
    <property type="entry name" value="Wzy_C"/>
    <property type="match status" value="1"/>
</dbReference>
<organism evidence="10 11">
    <name type="scientific">Candidatus Shapirobacteria bacterium GW2011_GWE1_38_10</name>
    <dbReference type="NCBI Taxonomy" id="1618488"/>
    <lineage>
        <taxon>Bacteria</taxon>
        <taxon>Candidatus Shapironibacteriota</taxon>
    </lineage>
</organism>
<feature type="repeat" description="TPR" evidence="7">
    <location>
        <begin position="559"/>
        <end position="592"/>
    </location>
</feature>
<dbReference type="PANTHER" id="PTHR37422">
    <property type="entry name" value="TEICHURONIC ACID BIOSYNTHESIS PROTEIN TUAE"/>
    <property type="match status" value="1"/>
</dbReference>
<feature type="transmembrane region" description="Helical" evidence="8">
    <location>
        <begin position="128"/>
        <end position="147"/>
    </location>
</feature>
<evidence type="ECO:0000256" key="5">
    <source>
        <dbReference type="ARBA" id="ARBA00022989"/>
    </source>
</evidence>
<dbReference type="InterPro" id="IPR019734">
    <property type="entry name" value="TPR_rpt"/>
</dbReference>
<evidence type="ECO:0000259" key="9">
    <source>
        <dbReference type="Pfam" id="PF04932"/>
    </source>
</evidence>
<feature type="repeat" description="TPR" evidence="7">
    <location>
        <begin position="593"/>
        <end position="626"/>
    </location>
</feature>
<comment type="caution">
    <text evidence="10">The sequence shown here is derived from an EMBL/GenBank/DDBJ whole genome shotgun (WGS) entry which is preliminary data.</text>
</comment>
<keyword evidence="6 8" id="KW-0472">Membrane</keyword>
<name>A0A0G0L9A4_9BACT</name>
<evidence type="ECO:0000256" key="2">
    <source>
        <dbReference type="ARBA" id="ARBA00022692"/>
    </source>
</evidence>